<accession>A0A6N3ANR8</accession>
<dbReference type="GO" id="GO:0005524">
    <property type="term" value="F:ATP binding"/>
    <property type="evidence" value="ECO:0007669"/>
    <property type="project" value="InterPro"/>
</dbReference>
<dbReference type="RefSeq" id="WP_422105629.1">
    <property type="nucleotide sequence ID" value="NZ_CACRUX010000033.1"/>
</dbReference>
<dbReference type="CDD" id="cd00009">
    <property type="entry name" value="AAA"/>
    <property type="match status" value="1"/>
</dbReference>
<dbReference type="PANTHER" id="PTHR30050">
    <property type="entry name" value="CHROMOSOMAL REPLICATION INITIATOR PROTEIN DNAA"/>
    <property type="match status" value="1"/>
</dbReference>
<organism evidence="2">
    <name type="scientific">Veillonella ratti</name>
    <dbReference type="NCBI Taxonomy" id="103892"/>
    <lineage>
        <taxon>Bacteria</taxon>
        <taxon>Bacillati</taxon>
        <taxon>Bacillota</taxon>
        <taxon>Negativicutes</taxon>
        <taxon>Veillonellales</taxon>
        <taxon>Veillonellaceae</taxon>
        <taxon>Veillonella</taxon>
    </lineage>
</organism>
<dbReference type="InterPro" id="IPR027417">
    <property type="entry name" value="P-loop_NTPase"/>
</dbReference>
<evidence type="ECO:0000313" key="2">
    <source>
        <dbReference type="EMBL" id="VYT93221.1"/>
    </source>
</evidence>
<dbReference type="GO" id="GO:0006260">
    <property type="term" value="P:DNA replication"/>
    <property type="evidence" value="ECO:0007669"/>
    <property type="project" value="TreeGrafter"/>
</dbReference>
<dbReference type="PANTHER" id="PTHR30050:SF4">
    <property type="entry name" value="ATP-BINDING PROTEIN RV3427C IN INSERTION SEQUENCE-RELATED"/>
    <property type="match status" value="1"/>
</dbReference>
<gene>
    <name evidence="2" type="ORF">VRLFYP33_00818</name>
</gene>
<dbReference type="SMART" id="SM00382">
    <property type="entry name" value="AAA"/>
    <property type="match status" value="1"/>
</dbReference>
<dbReference type="AlphaFoldDB" id="A0A6N3ANR8"/>
<dbReference type="EMBL" id="CACRUX010000033">
    <property type="protein sequence ID" value="VYT93221.1"/>
    <property type="molecule type" value="Genomic_DNA"/>
</dbReference>
<dbReference type="Pfam" id="PF01695">
    <property type="entry name" value="IstB_IS21"/>
    <property type="match status" value="1"/>
</dbReference>
<sequence>MTGQTIPIISKPTNWEYYGIYKRFQNVELETMNIAAENANAFEVIKEYASNVVENLNQGLGLIIKGPVGTGKTTAAIAIMKEAVKYKKSPYFISMISLLDKLMSFRDQEERYEFEQRIKNCPLLVLDDLGGEYIGKNKDDSWMLKRIMSIIAERHQRSKSIIITTNLPIKELAERYDQRAIDRIRSTNQIITLLGESLRKEEWRKS</sequence>
<dbReference type="Gene3D" id="3.40.50.300">
    <property type="entry name" value="P-loop containing nucleotide triphosphate hydrolases"/>
    <property type="match status" value="1"/>
</dbReference>
<reference evidence="2" key="1">
    <citation type="submission" date="2019-11" db="EMBL/GenBank/DDBJ databases">
        <authorList>
            <person name="Feng L."/>
        </authorList>
    </citation>
    <scope>NUCLEOTIDE SEQUENCE</scope>
    <source>
        <strain evidence="2">VrattiLFYP33</strain>
    </source>
</reference>
<feature type="domain" description="AAA+ ATPase" evidence="1">
    <location>
        <begin position="58"/>
        <end position="196"/>
    </location>
</feature>
<dbReference type="InterPro" id="IPR003593">
    <property type="entry name" value="AAA+_ATPase"/>
</dbReference>
<protein>
    <recommendedName>
        <fullName evidence="1">AAA+ ATPase domain-containing protein</fullName>
    </recommendedName>
</protein>
<dbReference type="InterPro" id="IPR002611">
    <property type="entry name" value="IstB_ATP-bd"/>
</dbReference>
<dbReference type="SUPFAM" id="SSF52540">
    <property type="entry name" value="P-loop containing nucleoside triphosphate hydrolases"/>
    <property type="match status" value="1"/>
</dbReference>
<proteinExistence type="predicted"/>
<name>A0A6N3ANR8_9FIRM</name>
<evidence type="ECO:0000259" key="1">
    <source>
        <dbReference type="SMART" id="SM00382"/>
    </source>
</evidence>